<evidence type="ECO:0000313" key="9">
    <source>
        <dbReference type="Proteomes" id="UP000076842"/>
    </source>
</evidence>
<organism evidence="8 9">
    <name type="scientific">Calocera cornea HHB12733</name>
    <dbReference type="NCBI Taxonomy" id="1353952"/>
    <lineage>
        <taxon>Eukaryota</taxon>
        <taxon>Fungi</taxon>
        <taxon>Dikarya</taxon>
        <taxon>Basidiomycota</taxon>
        <taxon>Agaricomycotina</taxon>
        <taxon>Dacrymycetes</taxon>
        <taxon>Dacrymycetales</taxon>
        <taxon>Dacrymycetaceae</taxon>
        <taxon>Calocera</taxon>
    </lineage>
</organism>
<dbReference type="Gene3D" id="3.20.200.10">
    <property type="entry name" value="MHCK/EF2 kinase"/>
    <property type="match status" value="1"/>
</dbReference>
<evidence type="ECO:0000256" key="5">
    <source>
        <dbReference type="ARBA" id="ARBA00022840"/>
    </source>
</evidence>
<dbReference type="InterPro" id="IPR051852">
    <property type="entry name" value="Alpha-type_PK"/>
</dbReference>
<dbReference type="OrthoDB" id="301415at2759"/>
<reference evidence="8 9" key="1">
    <citation type="journal article" date="2016" name="Mol. Biol. Evol.">
        <title>Comparative Genomics of Early-Diverging Mushroom-Forming Fungi Provides Insights into the Origins of Lignocellulose Decay Capabilities.</title>
        <authorList>
            <person name="Nagy L.G."/>
            <person name="Riley R."/>
            <person name="Tritt A."/>
            <person name="Adam C."/>
            <person name="Daum C."/>
            <person name="Floudas D."/>
            <person name="Sun H."/>
            <person name="Yadav J.S."/>
            <person name="Pangilinan J."/>
            <person name="Larsson K.H."/>
            <person name="Matsuura K."/>
            <person name="Barry K."/>
            <person name="Labutti K."/>
            <person name="Kuo R."/>
            <person name="Ohm R.A."/>
            <person name="Bhattacharya S.S."/>
            <person name="Shirouzu T."/>
            <person name="Yoshinaga Y."/>
            <person name="Martin F.M."/>
            <person name="Grigoriev I.V."/>
            <person name="Hibbett D.S."/>
        </authorList>
    </citation>
    <scope>NUCLEOTIDE SEQUENCE [LARGE SCALE GENOMIC DNA]</scope>
    <source>
        <strain evidence="8 9">HHB12733</strain>
    </source>
</reference>
<feature type="compositionally biased region" description="Basic and acidic residues" evidence="6">
    <location>
        <begin position="397"/>
        <end position="423"/>
    </location>
</feature>
<dbReference type="InterPro" id="IPR004166">
    <property type="entry name" value="a-kinase_dom"/>
</dbReference>
<dbReference type="GO" id="GO:0005524">
    <property type="term" value="F:ATP binding"/>
    <property type="evidence" value="ECO:0007669"/>
    <property type="project" value="UniProtKB-KW"/>
</dbReference>
<dbReference type="EMBL" id="KV423940">
    <property type="protein sequence ID" value="KZT59510.1"/>
    <property type="molecule type" value="Genomic_DNA"/>
</dbReference>
<evidence type="ECO:0000256" key="3">
    <source>
        <dbReference type="ARBA" id="ARBA00022741"/>
    </source>
</evidence>
<dbReference type="InterPro" id="IPR011009">
    <property type="entry name" value="Kinase-like_dom_sf"/>
</dbReference>
<dbReference type="GO" id="GO:0004674">
    <property type="term" value="F:protein serine/threonine kinase activity"/>
    <property type="evidence" value="ECO:0007669"/>
    <property type="project" value="UniProtKB-KW"/>
</dbReference>
<proteinExistence type="predicted"/>
<dbReference type="PANTHER" id="PTHR45992">
    <property type="entry name" value="EUKARYOTIC ELONGATION FACTOR 2 KINASE-RELATED"/>
    <property type="match status" value="1"/>
</dbReference>
<protein>
    <recommendedName>
        <fullName evidence="7">Alpha-type protein kinase domain-containing protein</fullName>
    </recommendedName>
</protein>
<keyword evidence="3" id="KW-0547">Nucleotide-binding</keyword>
<dbReference type="SMART" id="SM00811">
    <property type="entry name" value="Alpha_kinase"/>
    <property type="match status" value="1"/>
</dbReference>
<dbReference type="CDD" id="cd04515">
    <property type="entry name" value="Alpha_kinase"/>
    <property type="match status" value="1"/>
</dbReference>
<evidence type="ECO:0000256" key="2">
    <source>
        <dbReference type="ARBA" id="ARBA00022679"/>
    </source>
</evidence>
<evidence type="ECO:0000256" key="1">
    <source>
        <dbReference type="ARBA" id="ARBA00022527"/>
    </source>
</evidence>
<keyword evidence="2" id="KW-0808">Transferase</keyword>
<evidence type="ECO:0000256" key="6">
    <source>
        <dbReference type="SAM" id="MobiDB-lite"/>
    </source>
</evidence>
<keyword evidence="5" id="KW-0067">ATP-binding</keyword>
<dbReference type="SUPFAM" id="SSF56112">
    <property type="entry name" value="Protein kinase-like (PK-like)"/>
    <property type="match status" value="1"/>
</dbReference>
<dbReference type="PROSITE" id="PS51158">
    <property type="entry name" value="ALPHA_KINASE"/>
    <property type="match status" value="1"/>
</dbReference>
<dbReference type="InParanoid" id="A0A165HNB8"/>
<dbReference type="Pfam" id="PF02816">
    <property type="entry name" value="Alpha_kinase"/>
    <property type="match status" value="1"/>
</dbReference>
<gene>
    <name evidence="8" type="ORF">CALCODRAFT_507538</name>
</gene>
<keyword evidence="9" id="KW-1185">Reference proteome</keyword>
<name>A0A165HNB8_9BASI</name>
<dbReference type="STRING" id="1353952.A0A165HNB8"/>
<evidence type="ECO:0000313" key="8">
    <source>
        <dbReference type="EMBL" id="KZT59510.1"/>
    </source>
</evidence>
<dbReference type="AlphaFoldDB" id="A0A165HNB8"/>
<feature type="domain" description="Alpha-type protein kinase" evidence="7">
    <location>
        <begin position="129"/>
        <end position="375"/>
    </location>
</feature>
<keyword evidence="4" id="KW-0418">Kinase</keyword>
<dbReference type="Proteomes" id="UP000076842">
    <property type="component" value="Unassembled WGS sequence"/>
</dbReference>
<evidence type="ECO:0000259" key="7">
    <source>
        <dbReference type="PROSITE" id="PS51158"/>
    </source>
</evidence>
<evidence type="ECO:0000256" key="4">
    <source>
        <dbReference type="ARBA" id="ARBA00022777"/>
    </source>
</evidence>
<feature type="region of interest" description="Disordered" evidence="6">
    <location>
        <begin position="373"/>
        <end position="441"/>
    </location>
</feature>
<sequence length="821" mass="92002">MYGALPARLKVPTSLSHQKKAILVNLPPENSFIVNPRKNNAHFTCVASRYLATEPWKNIEQAIIAALDAQAFKHPLHRCRVTSKSEFLPDSTSGDLQLLVDRHTEGLLKDIHISIADLAKKNLPMKVALWLSDQDEWKGRGLTEQPLPYVIDNVSSERPSILVFGTRTERWQLWRPNAHDGTTDVFAAKRVFIDSNGLPPTTESNRKHLEDEITRQAIAGDILLAFQTVATQQRVPIYPLEVASSSLLVVTRGNQAGWSYLVEPLLPGAVVKFSGTEDAGNHSMYEMPGATCDSFAHFSLVYTQGELAIVDINGMFQGKSPGSLGEVSTLVLFDLQTQTVDGDSGLGDMGLSGIKKFEAQHRCREMCHGLGLTKNELTRPPSEFMSKSFRKQVRGGEMSEDRVSPQKTPRREYSLRAGTERKKSVSPKKTPSRKTTSDTLMDHRRQLGEEAQLGQDAAMLRAATSVGHTATPTEDDGEENRLAVNPMQPPSLTIVEQPVSGLPGLLGLQEEDQQHRETEEEYIPYRHVVIMTLRFELTILRPKEGSILIFPAPSRKVYGPAMVQRVETVNREVTLQWLDTVRWARSDVPADKTFVATIAECSQAENLMVRNKSKLAKLNWPRVFDFPTPDKKLGTTTAMEHVASNLPKLLSILSRETDCVVMDDWDTYTAQATTRRAEQLTFEFVEPRQVKGLFEDEKDALDNWVVHHLGPALLMKFSDETLRQRLTVGPGTVLTNFLYVQAILQHTSEISIDELYRHRVDLVRGEAPLVFRAWDAMKSVYMVPIHEEGALAVSHRVMDDSLSVKLPHFRLRVQAKTPTCL</sequence>
<keyword evidence="1" id="KW-0723">Serine/threonine-protein kinase</keyword>
<accession>A0A165HNB8</accession>